<gene>
    <name evidence="2" type="ORF">DdX_06106</name>
</gene>
<feature type="domain" description="CHK kinase-like" evidence="1">
    <location>
        <begin position="148"/>
        <end position="325"/>
    </location>
</feature>
<keyword evidence="2" id="KW-0808">Transferase</keyword>
<dbReference type="SMART" id="SM00587">
    <property type="entry name" value="CHK"/>
    <property type="match status" value="1"/>
</dbReference>
<organism evidence="2 3">
    <name type="scientific">Ditylenchus destructor</name>
    <dbReference type="NCBI Taxonomy" id="166010"/>
    <lineage>
        <taxon>Eukaryota</taxon>
        <taxon>Metazoa</taxon>
        <taxon>Ecdysozoa</taxon>
        <taxon>Nematoda</taxon>
        <taxon>Chromadorea</taxon>
        <taxon>Rhabditida</taxon>
        <taxon>Tylenchina</taxon>
        <taxon>Tylenchomorpha</taxon>
        <taxon>Sphaerularioidea</taxon>
        <taxon>Anguinidae</taxon>
        <taxon>Anguininae</taxon>
        <taxon>Ditylenchus</taxon>
    </lineage>
</organism>
<sequence length="394" mass="45844">MTVDLERSIPETNYKLQFIIDTLDSKDEKFSNLYKNHSNNILKVDIRPIHGGLMSTILRIHFFFGPEDCPNFSVVFKVPTTRKVEEVIGTATNDAYIFGMKNFLFDCHNSEVRFYNKISLLMNEVKILPIIYAAREAPDIDNMEVGFILMEDIVNVKMVDIATGLTKEQVESAIRVFASFHALSLTFPDEVLNQFYFSKFGYFDDDEIHLSERLCQLPTDYFRNNKEALLKFIKVHNRVKTDVHSRLGIRPMLIHGDAWSNNVFYDLKAQSKVHAIIDWQLVHPSTGVNDILRFVYNGVTSDMRTHYMDTWIKLYFDVLQKEAKERGVESQAKYSPELMAEMLHEQKPFEIMFSLVLIPPIAERQSPERRDEMLERISTLFEEHLQENCAECGL</sequence>
<dbReference type="EMBL" id="JAKKPZ010000007">
    <property type="protein sequence ID" value="KAI1718990.1"/>
    <property type="molecule type" value="Genomic_DNA"/>
</dbReference>
<dbReference type="InterPro" id="IPR052961">
    <property type="entry name" value="Oxido-Kinase-like_Enzymes"/>
</dbReference>
<dbReference type="SUPFAM" id="SSF56112">
    <property type="entry name" value="Protein kinase-like (PK-like)"/>
    <property type="match status" value="1"/>
</dbReference>
<dbReference type="InterPro" id="IPR011009">
    <property type="entry name" value="Kinase-like_dom_sf"/>
</dbReference>
<keyword evidence="3" id="KW-1185">Reference proteome</keyword>
<name>A0AAD4R323_9BILA</name>
<dbReference type="GO" id="GO:0016301">
    <property type="term" value="F:kinase activity"/>
    <property type="evidence" value="ECO:0007669"/>
    <property type="project" value="UniProtKB-KW"/>
</dbReference>
<proteinExistence type="predicted"/>
<dbReference type="Pfam" id="PF07914">
    <property type="entry name" value="DUF1679"/>
    <property type="match status" value="1"/>
</dbReference>
<keyword evidence="2" id="KW-0418">Kinase</keyword>
<dbReference type="InterPro" id="IPR012877">
    <property type="entry name" value="Dhs-27"/>
</dbReference>
<dbReference type="Gene3D" id="3.90.1200.10">
    <property type="match status" value="1"/>
</dbReference>
<protein>
    <submittedName>
        <fullName evidence="2">Ecdysteroid kinase domain-containing protein</fullName>
    </submittedName>
</protein>
<evidence type="ECO:0000259" key="1">
    <source>
        <dbReference type="SMART" id="SM00587"/>
    </source>
</evidence>
<dbReference type="PANTHER" id="PTHR23020">
    <property type="entry name" value="UNCHARACTERIZED NUCLEAR HORMONE RECEPTOR-RELATED"/>
    <property type="match status" value="1"/>
</dbReference>
<dbReference type="AlphaFoldDB" id="A0AAD4R323"/>
<reference evidence="2" key="1">
    <citation type="submission" date="2022-01" db="EMBL/GenBank/DDBJ databases">
        <title>Genome Sequence Resource for Two Populations of Ditylenchus destructor, the Migratory Endoparasitic Phytonematode.</title>
        <authorList>
            <person name="Zhang H."/>
            <person name="Lin R."/>
            <person name="Xie B."/>
        </authorList>
    </citation>
    <scope>NUCLEOTIDE SEQUENCE</scope>
    <source>
        <strain evidence="2">BazhouSP</strain>
    </source>
</reference>
<dbReference type="InterPro" id="IPR015897">
    <property type="entry name" value="CHK_kinase-like"/>
</dbReference>
<evidence type="ECO:0000313" key="2">
    <source>
        <dbReference type="EMBL" id="KAI1718990.1"/>
    </source>
</evidence>
<evidence type="ECO:0000313" key="3">
    <source>
        <dbReference type="Proteomes" id="UP001201812"/>
    </source>
</evidence>
<dbReference type="Proteomes" id="UP001201812">
    <property type="component" value="Unassembled WGS sequence"/>
</dbReference>
<dbReference type="PANTHER" id="PTHR23020:SF41">
    <property type="entry name" value="AMINOGLYCOSIDE PHOSPHOTRANSFERASE DOMAIN-CONTAINING PROTEIN"/>
    <property type="match status" value="1"/>
</dbReference>
<comment type="caution">
    <text evidence="2">The sequence shown here is derived from an EMBL/GenBank/DDBJ whole genome shotgun (WGS) entry which is preliminary data.</text>
</comment>
<accession>A0AAD4R323</accession>